<dbReference type="RefSeq" id="WP_198884280.1">
    <property type="nucleotide sequence ID" value="NZ_JAEKJA010000026.1"/>
</dbReference>
<dbReference type="EMBL" id="JAEKJA010000026">
    <property type="protein sequence ID" value="MBJ3778385.1"/>
    <property type="molecule type" value="Genomic_DNA"/>
</dbReference>
<evidence type="ECO:0000259" key="2">
    <source>
        <dbReference type="Pfam" id="PF13229"/>
    </source>
</evidence>
<evidence type="ECO:0000313" key="4">
    <source>
        <dbReference type="Proteomes" id="UP000609531"/>
    </source>
</evidence>
<dbReference type="InterPro" id="IPR039448">
    <property type="entry name" value="Beta_helix"/>
</dbReference>
<dbReference type="InterPro" id="IPR011050">
    <property type="entry name" value="Pectin_lyase_fold/virulence"/>
</dbReference>
<feature type="chain" id="PRO_5038141168" evidence="1">
    <location>
        <begin position="27"/>
        <end position="354"/>
    </location>
</feature>
<gene>
    <name evidence="3" type="ORF">JCR33_21980</name>
</gene>
<sequence>MGGICFRSTVAAAAMGCALALPPAGAAQAARFQVDHTASGTVIDCKANPRYRNGFDGIDVFSTADPDHEGDWLRPSDVTIRNCEIRGSVQIWGMESRRSKAGEERMQEASRKPDFTIAMRRIAPTDIRFENCRFKLTRATGIYVDTGASFISVEGSTFVYDADRLPKQSPTTVIYLNHETTSNRIVNNVFRIRNFRKNGEAARRREIIAIDGSSDNVISGNYFLGIELGGIYLYRNCGERGIVRHSLPTNNKIYDNVFIQPADGKGAAIVFGSRRIRDYCDDDSTSMFGSGKFNQSYVINNYAFDNVICGAGAKQSGDALAETRYGGFKRRTFDNVSEPNTWSAGDGAKCRLPR</sequence>
<proteinExistence type="predicted"/>
<protein>
    <submittedName>
        <fullName evidence="3">Right-handed parallel beta-helix repeat-containing protein</fullName>
    </submittedName>
</protein>
<evidence type="ECO:0000256" key="1">
    <source>
        <dbReference type="SAM" id="SignalP"/>
    </source>
</evidence>
<reference evidence="3" key="1">
    <citation type="submission" date="2020-12" db="EMBL/GenBank/DDBJ databases">
        <title>Bacterial taxonomy.</title>
        <authorList>
            <person name="Pan X."/>
        </authorList>
    </citation>
    <scope>NUCLEOTIDE SEQUENCE</scope>
    <source>
        <strain evidence="3">B2012</strain>
    </source>
</reference>
<dbReference type="SUPFAM" id="SSF51126">
    <property type="entry name" value="Pectin lyase-like"/>
    <property type="match status" value="1"/>
</dbReference>
<keyword evidence="4" id="KW-1185">Reference proteome</keyword>
<dbReference type="SMART" id="SM00710">
    <property type="entry name" value="PbH1"/>
    <property type="match status" value="4"/>
</dbReference>
<comment type="caution">
    <text evidence="3">The sequence shown here is derived from an EMBL/GenBank/DDBJ whole genome shotgun (WGS) entry which is preliminary data.</text>
</comment>
<keyword evidence="1" id="KW-0732">Signal</keyword>
<dbReference type="InterPro" id="IPR012334">
    <property type="entry name" value="Pectin_lyas_fold"/>
</dbReference>
<dbReference type="AlphaFoldDB" id="A0A934ITD3"/>
<dbReference type="Pfam" id="PF13229">
    <property type="entry name" value="Beta_helix"/>
    <property type="match status" value="1"/>
</dbReference>
<evidence type="ECO:0000313" key="3">
    <source>
        <dbReference type="EMBL" id="MBJ3778385.1"/>
    </source>
</evidence>
<organism evidence="3 4">
    <name type="scientific">Acuticoccus mangrovi</name>
    <dbReference type="NCBI Taxonomy" id="2796142"/>
    <lineage>
        <taxon>Bacteria</taxon>
        <taxon>Pseudomonadati</taxon>
        <taxon>Pseudomonadota</taxon>
        <taxon>Alphaproteobacteria</taxon>
        <taxon>Hyphomicrobiales</taxon>
        <taxon>Amorphaceae</taxon>
        <taxon>Acuticoccus</taxon>
    </lineage>
</organism>
<accession>A0A934ITD3</accession>
<dbReference type="Proteomes" id="UP000609531">
    <property type="component" value="Unassembled WGS sequence"/>
</dbReference>
<dbReference type="Gene3D" id="2.160.20.10">
    <property type="entry name" value="Single-stranded right-handed beta-helix, Pectin lyase-like"/>
    <property type="match status" value="1"/>
</dbReference>
<feature type="signal peptide" evidence="1">
    <location>
        <begin position="1"/>
        <end position="26"/>
    </location>
</feature>
<dbReference type="InterPro" id="IPR006626">
    <property type="entry name" value="PbH1"/>
</dbReference>
<feature type="domain" description="Right handed beta helix" evidence="2">
    <location>
        <begin position="41"/>
        <end position="190"/>
    </location>
</feature>
<name>A0A934ITD3_9HYPH</name>